<comment type="catalytic activity">
    <reaction evidence="10">
        <text>8-oxo-dGTP + H2O = 8-oxo-dGMP + diphosphate + H(+)</text>
        <dbReference type="Rhea" id="RHEA:31575"/>
        <dbReference type="ChEBI" id="CHEBI:15377"/>
        <dbReference type="ChEBI" id="CHEBI:15378"/>
        <dbReference type="ChEBI" id="CHEBI:33019"/>
        <dbReference type="ChEBI" id="CHEBI:63224"/>
        <dbReference type="ChEBI" id="CHEBI:77896"/>
        <dbReference type="EC" id="3.6.1.55"/>
    </reaction>
</comment>
<keyword evidence="4" id="KW-0235">DNA replication</keyword>
<evidence type="ECO:0000256" key="11">
    <source>
        <dbReference type="ARBA" id="ARBA00036904"/>
    </source>
</evidence>
<dbReference type="InterPro" id="IPR047127">
    <property type="entry name" value="MutT-like"/>
</dbReference>
<evidence type="ECO:0000256" key="5">
    <source>
        <dbReference type="ARBA" id="ARBA00022723"/>
    </source>
</evidence>
<evidence type="ECO:0000256" key="16">
    <source>
        <dbReference type="ARBA" id="ARBA00042798"/>
    </source>
</evidence>
<evidence type="ECO:0000259" key="19">
    <source>
        <dbReference type="PROSITE" id="PS51462"/>
    </source>
</evidence>
<feature type="binding site" evidence="18">
    <location>
        <position position="58"/>
    </location>
    <ligand>
        <name>Mg(2+)</name>
        <dbReference type="ChEBI" id="CHEBI:18420"/>
    </ligand>
</feature>
<keyword evidence="8 18" id="KW-0460">Magnesium</keyword>
<dbReference type="Pfam" id="PF02581">
    <property type="entry name" value="TMP-TENI"/>
    <property type="match status" value="1"/>
</dbReference>
<dbReference type="NCBIfam" id="NF006530">
    <property type="entry name" value="PRK08999.1"/>
    <property type="match status" value="1"/>
</dbReference>
<dbReference type="PRINTS" id="PR00502">
    <property type="entry name" value="NUDIXFAMILY"/>
</dbReference>
<evidence type="ECO:0000256" key="4">
    <source>
        <dbReference type="ARBA" id="ARBA00022705"/>
    </source>
</evidence>
<dbReference type="InterPro" id="IPR022998">
    <property type="entry name" value="ThiamineP_synth_TenI"/>
</dbReference>
<evidence type="ECO:0000313" key="20">
    <source>
        <dbReference type="EMBL" id="ODC02861.1"/>
    </source>
</evidence>
<dbReference type="SUPFAM" id="SSF55811">
    <property type="entry name" value="Nudix"/>
    <property type="match status" value="1"/>
</dbReference>
<evidence type="ECO:0000256" key="14">
    <source>
        <dbReference type="ARBA" id="ARBA00041592"/>
    </source>
</evidence>
<comment type="similarity">
    <text evidence="2">Belongs to the Nudix hydrolase family.</text>
</comment>
<comment type="cofactor">
    <cofactor evidence="1 18">
        <name>Mg(2+)</name>
        <dbReference type="ChEBI" id="CHEBI:18420"/>
    </cofactor>
</comment>
<evidence type="ECO:0000256" key="2">
    <source>
        <dbReference type="ARBA" id="ARBA00005582"/>
    </source>
</evidence>
<feature type="binding site" evidence="17">
    <location>
        <position position="24"/>
    </location>
    <ligand>
        <name>8-oxo-dGTP</name>
        <dbReference type="ChEBI" id="CHEBI:77896"/>
    </ligand>
</feature>
<evidence type="ECO:0000256" key="15">
    <source>
        <dbReference type="ARBA" id="ARBA00041979"/>
    </source>
</evidence>
<dbReference type="InterPro" id="IPR020084">
    <property type="entry name" value="NUDIX_hydrolase_CS"/>
</dbReference>
<dbReference type="AlphaFoldDB" id="A0A1E2V797"/>
<evidence type="ECO:0000256" key="7">
    <source>
        <dbReference type="ARBA" id="ARBA00022801"/>
    </source>
</evidence>
<evidence type="ECO:0000256" key="17">
    <source>
        <dbReference type="PIRSR" id="PIRSR603561-1"/>
    </source>
</evidence>
<keyword evidence="6" id="KW-0227">DNA damage</keyword>
<dbReference type="InterPro" id="IPR020476">
    <property type="entry name" value="Nudix_hydrolase"/>
</dbReference>
<reference evidence="20 21" key="1">
    <citation type="submission" date="2016-08" db="EMBL/GenBank/DDBJ databases">
        <authorList>
            <person name="Seilhamer J.J."/>
        </authorList>
    </citation>
    <scope>NUCLEOTIDE SEQUENCE [LARGE SCALE GENOMIC DNA]</scope>
    <source>
        <strain evidence="20 21">PH27A</strain>
    </source>
</reference>
<dbReference type="CDD" id="cd00564">
    <property type="entry name" value="TMP_TenI"/>
    <property type="match status" value="1"/>
</dbReference>
<dbReference type="EMBL" id="MDTQ01000001">
    <property type="protein sequence ID" value="ODC02861.1"/>
    <property type="molecule type" value="Genomic_DNA"/>
</dbReference>
<dbReference type="RefSeq" id="WP_068997256.1">
    <property type="nucleotide sequence ID" value="NZ_MDTQ01000001.1"/>
</dbReference>
<dbReference type="PANTHER" id="PTHR47707:SF1">
    <property type="entry name" value="NUDIX HYDROLASE FAMILY PROTEIN"/>
    <property type="match status" value="1"/>
</dbReference>
<proteinExistence type="inferred from homology"/>
<evidence type="ECO:0000256" key="13">
    <source>
        <dbReference type="ARBA" id="ARBA00040794"/>
    </source>
</evidence>
<keyword evidence="7" id="KW-0378">Hydrolase</keyword>
<dbReference type="NCBIfam" id="TIGR00586">
    <property type="entry name" value="mutt"/>
    <property type="match status" value="1"/>
</dbReference>
<dbReference type="GO" id="GO:0046872">
    <property type="term" value="F:metal ion binding"/>
    <property type="evidence" value="ECO:0007669"/>
    <property type="project" value="UniProtKB-KW"/>
</dbReference>
<dbReference type="GO" id="GO:0044715">
    <property type="term" value="F:8-oxo-dGDP phosphatase activity"/>
    <property type="evidence" value="ECO:0007669"/>
    <property type="project" value="TreeGrafter"/>
</dbReference>
<protein>
    <recommendedName>
        <fullName evidence="13">8-oxo-dGTP diphosphatase</fullName>
        <ecNumber evidence="12">3.6.1.55</ecNumber>
    </recommendedName>
    <alternativeName>
        <fullName evidence="16">7,8-dihydro-8-oxoguanine-triphosphatase</fullName>
    </alternativeName>
    <alternativeName>
        <fullName evidence="15">Mutator protein MutT</fullName>
    </alternativeName>
    <alternativeName>
        <fullName evidence="14">dGTP pyrophosphohydrolase</fullName>
    </alternativeName>
</protein>
<dbReference type="GO" id="GO:0008413">
    <property type="term" value="F:8-oxo-7,8-dihydroguanosine triphosphate pyrophosphatase activity"/>
    <property type="evidence" value="ECO:0007669"/>
    <property type="project" value="InterPro"/>
</dbReference>
<dbReference type="Gene3D" id="3.20.20.70">
    <property type="entry name" value="Aldolase class I"/>
    <property type="match status" value="1"/>
</dbReference>
<evidence type="ECO:0000256" key="6">
    <source>
        <dbReference type="ARBA" id="ARBA00022763"/>
    </source>
</evidence>
<comment type="caution">
    <text evidence="20">The sequence shown here is derived from an EMBL/GenBank/DDBJ whole genome shotgun (WGS) entry which is preliminary data.</text>
</comment>
<dbReference type="FunFam" id="3.90.79.10:FF:000014">
    <property type="entry name" value="8-oxo-dGTP diphosphatase MutT"/>
    <property type="match status" value="1"/>
</dbReference>
<evidence type="ECO:0000256" key="9">
    <source>
        <dbReference type="ARBA" id="ARBA00023204"/>
    </source>
</evidence>
<dbReference type="GO" id="GO:0006281">
    <property type="term" value="P:DNA repair"/>
    <property type="evidence" value="ECO:0007669"/>
    <property type="project" value="UniProtKB-KW"/>
</dbReference>
<dbReference type="OrthoDB" id="9810648at2"/>
<accession>A0A1E2V797</accession>
<dbReference type="InterPro" id="IPR003561">
    <property type="entry name" value="Mutator_MutT"/>
</dbReference>
<keyword evidence="3" id="KW-0515">Mutator protein</keyword>
<keyword evidence="21" id="KW-1185">Reference proteome</keyword>
<dbReference type="GO" id="GO:0035539">
    <property type="term" value="F:8-oxo-7,8-dihydrodeoxyguanosine triphosphate pyrophosphatase activity"/>
    <property type="evidence" value="ECO:0007669"/>
    <property type="project" value="UniProtKB-EC"/>
</dbReference>
<dbReference type="GO" id="GO:0044716">
    <property type="term" value="F:8-oxo-GDP phosphatase activity"/>
    <property type="evidence" value="ECO:0007669"/>
    <property type="project" value="TreeGrafter"/>
</dbReference>
<evidence type="ECO:0000256" key="8">
    <source>
        <dbReference type="ARBA" id="ARBA00022842"/>
    </source>
</evidence>
<dbReference type="InterPro" id="IPR013785">
    <property type="entry name" value="Aldolase_TIM"/>
</dbReference>
<feature type="binding site" evidence="18">
    <location>
        <position position="38"/>
    </location>
    <ligand>
        <name>Mg(2+)</name>
        <dbReference type="ChEBI" id="CHEBI:18420"/>
    </ligand>
</feature>
<dbReference type="SUPFAM" id="SSF51391">
    <property type="entry name" value="Thiamin phosphate synthase"/>
    <property type="match status" value="1"/>
</dbReference>
<name>A0A1E2V797_9GAMM</name>
<keyword evidence="5 18" id="KW-0479">Metal-binding</keyword>
<evidence type="ECO:0000256" key="3">
    <source>
        <dbReference type="ARBA" id="ARBA00022457"/>
    </source>
</evidence>
<evidence type="ECO:0000256" key="10">
    <source>
        <dbReference type="ARBA" id="ARBA00035861"/>
    </source>
</evidence>
<evidence type="ECO:0000256" key="12">
    <source>
        <dbReference type="ARBA" id="ARBA00038905"/>
    </source>
</evidence>
<evidence type="ECO:0000313" key="21">
    <source>
        <dbReference type="Proteomes" id="UP000094291"/>
    </source>
</evidence>
<dbReference type="GO" id="GO:0009228">
    <property type="term" value="P:thiamine biosynthetic process"/>
    <property type="evidence" value="ECO:0007669"/>
    <property type="project" value="UniProtKB-KW"/>
</dbReference>
<dbReference type="Gene3D" id="3.90.79.10">
    <property type="entry name" value="Nucleoside Triphosphate Pyrophosphohydrolase"/>
    <property type="match status" value="1"/>
</dbReference>
<sequence>MPNRVQVAAAAIVNEAGQVLIARRPATVDQGGLWEFPGGKLAPYETGRQALKRELREELGIEVTEARPLIRVHHDYPDRTIVLDVWKVLAFTGEPYGREGQPVRWVDMKDLNDYTFPAANQPIVKSIQLPGEYCITMPAESIEAYIEQVQQRLSQGLNLIQLRAPELNEEDYLALAEAVLPLCREADARLILNAVPDILSKVAADGVHLTHERLMALDNRPISHDKWLSVACHDPSSLSQAKRIGADVATLSPVCPTQSHPEAKPLGWHRFQSWVEQAGIPVFALGGMSRHDARRAQALGGQGIAGMSVFKTS</sequence>
<feature type="binding site" evidence="17">
    <location>
        <position position="120"/>
    </location>
    <ligand>
        <name>8-oxo-dGTP</name>
        <dbReference type="ChEBI" id="CHEBI:77896"/>
    </ligand>
</feature>
<feature type="domain" description="Nudix hydrolase" evidence="19">
    <location>
        <begin position="3"/>
        <end position="131"/>
    </location>
</feature>
<evidence type="ECO:0000256" key="18">
    <source>
        <dbReference type="PIRSR" id="PIRSR603561-2"/>
    </source>
</evidence>
<dbReference type="GO" id="GO:0006260">
    <property type="term" value="P:DNA replication"/>
    <property type="evidence" value="ECO:0007669"/>
    <property type="project" value="UniProtKB-KW"/>
</dbReference>
<dbReference type="InterPro" id="IPR000086">
    <property type="entry name" value="NUDIX_hydrolase_dom"/>
</dbReference>
<dbReference type="STRING" id="197479.BFW38_04135"/>
<dbReference type="PROSITE" id="PS51462">
    <property type="entry name" value="NUDIX"/>
    <property type="match status" value="1"/>
</dbReference>
<dbReference type="CDD" id="cd03425">
    <property type="entry name" value="NUDIX_MutT_NudA_like"/>
    <property type="match status" value="1"/>
</dbReference>
<dbReference type="Pfam" id="PF14815">
    <property type="entry name" value="NUDIX_4"/>
    <property type="match status" value="1"/>
</dbReference>
<organism evidence="20 21">
    <name type="scientific">Terasakiispira papahanaumokuakeensis</name>
    <dbReference type="NCBI Taxonomy" id="197479"/>
    <lineage>
        <taxon>Bacteria</taxon>
        <taxon>Pseudomonadati</taxon>
        <taxon>Pseudomonadota</taxon>
        <taxon>Gammaproteobacteria</taxon>
        <taxon>Oceanospirillales</taxon>
        <taxon>Terasakiispira</taxon>
    </lineage>
</organism>
<gene>
    <name evidence="20" type="ORF">BFW38_04135</name>
</gene>
<dbReference type="InterPro" id="IPR015797">
    <property type="entry name" value="NUDIX_hydrolase-like_dom_sf"/>
</dbReference>
<feature type="binding site" evidence="17">
    <location>
        <begin position="35"/>
        <end position="38"/>
    </location>
    <ligand>
        <name>8-oxo-dGTP</name>
        <dbReference type="ChEBI" id="CHEBI:77896"/>
    </ligand>
</feature>
<dbReference type="InterPro" id="IPR029119">
    <property type="entry name" value="MutY_C"/>
</dbReference>
<dbReference type="PANTHER" id="PTHR47707">
    <property type="entry name" value="8-OXO-DGTP DIPHOSPHATASE"/>
    <property type="match status" value="1"/>
</dbReference>
<comment type="catalytic activity">
    <reaction evidence="11">
        <text>8-oxo-GTP + H2O = 8-oxo-GMP + diphosphate + H(+)</text>
        <dbReference type="Rhea" id="RHEA:67616"/>
        <dbReference type="ChEBI" id="CHEBI:15377"/>
        <dbReference type="ChEBI" id="CHEBI:15378"/>
        <dbReference type="ChEBI" id="CHEBI:33019"/>
        <dbReference type="ChEBI" id="CHEBI:143553"/>
        <dbReference type="ChEBI" id="CHEBI:145694"/>
    </reaction>
</comment>
<keyword evidence="9" id="KW-0234">DNA repair</keyword>
<dbReference type="PROSITE" id="PS00893">
    <property type="entry name" value="NUDIX_BOX"/>
    <property type="match status" value="1"/>
</dbReference>
<dbReference type="Proteomes" id="UP000094291">
    <property type="component" value="Unassembled WGS sequence"/>
</dbReference>
<evidence type="ECO:0000256" key="1">
    <source>
        <dbReference type="ARBA" id="ARBA00001946"/>
    </source>
</evidence>
<dbReference type="InterPro" id="IPR036206">
    <property type="entry name" value="ThiamineP_synth_sf"/>
</dbReference>
<dbReference type="EC" id="3.6.1.55" evidence="12"/>